<dbReference type="InterPro" id="IPR014902">
    <property type="entry name" value="FHBP-like_C"/>
</dbReference>
<dbReference type="InterPro" id="IPR049378">
    <property type="entry name" value="FHBP"/>
</dbReference>
<dbReference type="PROSITE" id="PS51257">
    <property type="entry name" value="PROKAR_LIPOPROTEIN"/>
    <property type="match status" value="1"/>
</dbReference>
<sequence>MKSKQILLYIPTVLLLAACSSAQDVGNGLADAVVRPFEPKPSGFAQLTVDDSARDGLIELTANHQTVTLSPGGRLDTGFLKKHKISHYDYVRKINVNGQTIVLESGDFQIYKQDHSILAARHATQTDAALSGRLKPDSAFSVAEIQGRATAYSELPASGQSSYRGIAFRPDSKGILEYTIDFARKQGSGSISGLSARHDAVLSPAPVRQDNGQAVISGTVHQNLSDNGSYRLQLFGSHAQELAGKASIRTNSGTEEIGLAARQSNQAVQP</sequence>
<dbReference type="Gene3D" id="2.40.160.90">
    <property type="match status" value="1"/>
</dbReference>
<dbReference type="GO" id="GO:0009279">
    <property type="term" value="C:cell outer membrane"/>
    <property type="evidence" value="ECO:0007669"/>
    <property type="project" value="UniProtKB-SubCell"/>
</dbReference>
<keyword evidence="5" id="KW-0449">Lipoprotein</keyword>
<evidence type="ECO:0000259" key="3">
    <source>
        <dbReference type="Pfam" id="PF08794"/>
    </source>
</evidence>
<dbReference type="NCBIfam" id="NF041466">
    <property type="entry name" value="factorH_bind"/>
    <property type="match status" value="1"/>
</dbReference>
<reference evidence="5" key="1">
    <citation type="journal article" date="2013" name="Proc. Natl. Acad. Sci. U.S.A.">
        <title>Neisseria infection of rhesus macaques as a model to study colonization, transmission, persistence, and horizontal gene transfer.</title>
        <authorList>
            <person name="Weyand N.J."/>
            <person name="Wertheimer A.M."/>
            <person name="Hobbs T.R."/>
            <person name="Sisko J.L."/>
            <person name="Taku N.A."/>
            <person name="Gregston L.D."/>
            <person name="Clary S."/>
            <person name="Highashi D.L."/>
            <person name="Biais N."/>
            <person name="Brown L.M."/>
            <person name="Planer S.L."/>
            <person name="Legasse A.W."/>
            <person name="Axthelm M.K."/>
            <person name="Wong S.W."/>
            <person name="So M."/>
        </authorList>
    </citation>
    <scope>NUCLEOTIDE SEQUENCE</scope>
    <source>
        <strain evidence="5">AP312</strain>
    </source>
</reference>
<evidence type="ECO:0000259" key="4">
    <source>
        <dbReference type="Pfam" id="PF20937"/>
    </source>
</evidence>
<dbReference type="Pfam" id="PF08794">
    <property type="entry name" value="FHBP_C"/>
    <property type="match status" value="1"/>
</dbReference>
<feature type="domain" description="Factor H binding protein N-terminal" evidence="4">
    <location>
        <begin position="21"/>
        <end position="86"/>
    </location>
</feature>
<organism evidence="5">
    <name type="scientific">Neisseria sp. AP312</name>
    <dbReference type="NCBI Taxonomy" id="1229335"/>
    <lineage>
        <taxon>Bacteria</taxon>
        <taxon>Pseudomonadati</taxon>
        <taxon>Pseudomonadota</taxon>
        <taxon>Betaproteobacteria</taxon>
        <taxon>Neisseriales</taxon>
        <taxon>Neisseriaceae</taxon>
        <taxon>Neisseria</taxon>
    </lineage>
</organism>
<dbReference type="InterPro" id="IPR011250">
    <property type="entry name" value="OMP/PagP_B-barrel"/>
</dbReference>
<feature type="signal peptide" evidence="2">
    <location>
        <begin position="1"/>
        <end position="22"/>
    </location>
</feature>
<accession>M1GUK9</accession>
<comment type="subcellular location">
    <subcellularLocation>
        <location evidence="1">Cell outer membrane</location>
    </subcellularLocation>
</comment>
<name>M1GUK9_9NEIS</name>
<dbReference type="EMBL" id="KC422440">
    <property type="protein sequence ID" value="AGE34448.1"/>
    <property type="molecule type" value="Genomic_DNA"/>
</dbReference>
<protein>
    <submittedName>
        <fullName evidence="5">Putative lipoprotein</fullName>
    </submittedName>
</protein>
<dbReference type="Gene3D" id="2.60.40.1980">
    <property type="match status" value="1"/>
</dbReference>
<keyword evidence="2" id="KW-0732">Signal</keyword>
<proteinExistence type="predicted"/>
<dbReference type="SUPFAM" id="SSF56925">
    <property type="entry name" value="OMPA-like"/>
    <property type="match status" value="1"/>
</dbReference>
<dbReference type="Pfam" id="PF20937">
    <property type="entry name" value="FHBP_N"/>
    <property type="match status" value="1"/>
</dbReference>
<evidence type="ECO:0000256" key="1">
    <source>
        <dbReference type="ARBA" id="ARBA00004442"/>
    </source>
</evidence>
<feature type="chain" id="PRO_5004015046" evidence="2">
    <location>
        <begin position="23"/>
        <end position="270"/>
    </location>
</feature>
<evidence type="ECO:0000256" key="2">
    <source>
        <dbReference type="SAM" id="SignalP"/>
    </source>
</evidence>
<dbReference type="AlphaFoldDB" id="M1GUK9"/>
<evidence type="ECO:0000313" key="5">
    <source>
        <dbReference type="EMBL" id="AGE34448.1"/>
    </source>
</evidence>
<dbReference type="InterPro" id="IPR049377">
    <property type="entry name" value="FHBP_N"/>
</dbReference>
<feature type="domain" description="Factor H binding protein-like C-terminal" evidence="3">
    <location>
        <begin position="154"/>
        <end position="246"/>
    </location>
</feature>